<reference evidence="1 2" key="1">
    <citation type="submission" date="2016-04" db="EMBL/GenBank/DDBJ databases">
        <title>Genome sequence of Clostridium magnum DSM 2767.</title>
        <authorList>
            <person name="Poehlein A."/>
            <person name="Uhlig R."/>
            <person name="Fischer R."/>
            <person name="Bahl H."/>
            <person name="Daniel R."/>
        </authorList>
    </citation>
    <scope>NUCLEOTIDE SEQUENCE [LARGE SCALE GENOMIC DNA]</scope>
    <source>
        <strain evidence="1 2">DSM 2767</strain>
    </source>
</reference>
<accession>A0A162SDV7</accession>
<dbReference type="OrthoDB" id="1927516at2"/>
<sequence>MKYKIGQKIEFTDNFTIEVQNGKKAKIVKGDIAIVVRKVNETSGEILYTTGEVAGLSQIISIEVDENLDADYLAKRIMEDL</sequence>
<evidence type="ECO:0000313" key="1">
    <source>
        <dbReference type="EMBL" id="KZL91111.1"/>
    </source>
</evidence>
<dbReference type="RefSeq" id="WP_066623246.1">
    <property type="nucleotide sequence ID" value="NZ_FQXL01000016.1"/>
</dbReference>
<comment type="caution">
    <text evidence="1">The sequence shown here is derived from an EMBL/GenBank/DDBJ whole genome shotgun (WGS) entry which is preliminary data.</text>
</comment>
<name>A0A162SDV7_9CLOT</name>
<proteinExistence type="predicted"/>
<dbReference type="AlphaFoldDB" id="A0A162SDV7"/>
<organism evidence="1 2">
    <name type="scientific">Clostridium magnum DSM 2767</name>
    <dbReference type="NCBI Taxonomy" id="1121326"/>
    <lineage>
        <taxon>Bacteria</taxon>
        <taxon>Bacillati</taxon>
        <taxon>Bacillota</taxon>
        <taxon>Clostridia</taxon>
        <taxon>Eubacteriales</taxon>
        <taxon>Clostridiaceae</taxon>
        <taxon>Clostridium</taxon>
    </lineage>
</organism>
<evidence type="ECO:0000313" key="2">
    <source>
        <dbReference type="Proteomes" id="UP000076603"/>
    </source>
</evidence>
<dbReference type="EMBL" id="LWAE01000003">
    <property type="protein sequence ID" value="KZL91111.1"/>
    <property type="molecule type" value="Genomic_DNA"/>
</dbReference>
<gene>
    <name evidence="1" type="ORF">CLMAG_28690</name>
</gene>
<dbReference type="PATRIC" id="fig|1121326.3.peg.2887"/>
<dbReference type="Proteomes" id="UP000076603">
    <property type="component" value="Unassembled WGS sequence"/>
</dbReference>
<keyword evidence="2" id="KW-1185">Reference proteome</keyword>
<dbReference type="STRING" id="1121326.CLMAG_28690"/>
<protein>
    <submittedName>
        <fullName evidence="1">Uncharacterized protein</fullName>
    </submittedName>
</protein>